<reference evidence="4" key="1">
    <citation type="journal article" date="2019" name="Int. J. Syst. Evol. Microbiol.">
        <title>The Global Catalogue of Microorganisms (GCM) 10K type strain sequencing project: providing services to taxonomists for standard genome sequencing and annotation.</title>
        <authorList>
            <consortium name="The Broad Institute Genomics Platform"/>
            <consortium name="The Broad Institute Genome Sequencing Center for Infectious Disease"/>
            <person name="Wu L."/>
            <person name="Ma J."/>
        </authorList>
    </citation>
    <scope>NUCLEOTIDE SEQUENCE [LARGE SCALE GENOMIC DNA]</scope>
    <source>
        <strain evidence="4">JCM 12662</strain>
    </source>
</reference>
<dbReference type="RefSeq" id="WP_343754669.1">
    <property type="nucleotide sequence ID" value="NZ_BAAACW010000068.1"/>
</dbReference>
<dbReference type="Gene3D" id="1.10.8.80">
    <property type="entry name" value="Magnesium chelatase subunit I, C-Terminal domain"/>
    <property type="match status" value="1"/>
</dbReference>
<keyword evidence="4" id="KW-1185">Reference proteome</keyword>
<dbReference type="SUPFAM" id="SSF52540">
    <property type="entry name" value="P-loop containing nucleoside triphosphate hydrolases"/>
    <property type="match status" value="1"/>
</dbReference>
<dbReference type="Pfam" id="PF17863">
    <property type="entry name" value="AAA_lid_2"/>
    <property type="match status" value="1"/>
</dbReference>
<name>A0ABP3H2A6_9LACT</name>
<dbReference type="PANTHER" id="PTHR42759:SF5">
    <property type="entry name" value="METHANOL DEHYDROGENASE REGULATOR"/>
    <property type="match status" value="1"/>
</dbReference>
<dbReference type="Gene3D" id="3.40.50.300">
    <property type="entry name" value="P-loop containing nucleotide triphosphate hydrolases"/>
    <property type="match status" value="1"/>
</dbReference>
<dbReference type="Pfam" id="PF07726">
    <property type="entry name" value="AAA_3"/>
    <property type="match status" value="1"/>
</dbReference>
<dbReference type="InterPro" id="IPR011703">
    <property type="entry name" value="ATPase_AAA-3"/>
</dbReference>
<protein>
    <submittedName>
        <fullName evidence="3">MoxR family ATPase</fullName>
    </submittedName>
</protein>
<feature type="domain" description="ATPase AAA-3" evidence="1">
    <location>
        <begin position="44"/>
        <end position="174"/>
    </location>
</feature>
<feature type="domain" description="ChlI/MoxR AAA lid" evidence="2">
    <location>
        <begin position="238"/>
        <end position="304"/>
    </location>
</feature>
<sequence length="321" mass="36331">MTFSHDKLQSVNKLHTLIETVDRIVIGKKDTTRLTIIAMLAGGHVLFEDIPGVGKTLLIKTIAKCLDADFSRIQFTPDLIPSDIIGFSAPNSEKERFHFHKGPIFNQLILADEINRTSPRTQAAMLEAMSEKQVTLDGQTYLLPNPFFVLATQNPIEYEGTYPLPEAQLDRFLFQLSLGYPTADQERLMLASPDQQLEVQKLQPVMSMEEFLSLKEAVYSIHVEDSLLQYIVSLGNLTRHHASLRLGISPRGNQHCLAAAKAHALMEGRDFVIPEDILNVIKPVYRHRLLFESTTDKEQVDSFIDRLIDDLVIPTKRVRRS</sequence>
<dbReference type="InterPro" id="IPR041628">
    <property type="entry name" value="ChlI/MoxR_AAA_lid"/>
</dbReference>
<comment type="caution">
    <text evidence="3">The sequence shown here is derived from an EMBL/GenBank/DDBJ whole genome shotgun (WGS) entry which is preliminary data.</text>
</comment>
<dbReference type="InterPro" id="IPR027417">
    <property type="entry name" value="P-loop_NTPase"/>
</dbReference>
<organism evidence="3 4">
    <name type="scientific">Alkalibacterium iburiense</name>
    <dbReference type="NCBI Taxonomy" id="290589"/>
    <lineage>
        <taxon>Bacteria</taxon>
        <taxon>Bacillati</taxon>
        <taxon>Bacillota</taxon>
        <taxon>Bacilli</taxon>
        <taxon>Lactobacillales</taxon>
        <taxon>Carnobacteriaceae</taxon>
        <taxon>Alkalibacterium</taxon>
    </lineage>
</organism>
<evidence type="ECO:0000313" key="4">
    <source>
        <dbReference type="Proteomes" id="UP001501166"/>
    </source>
</evidence>
<evidence type="ECO:0000313" key="3">
    <source>
        <dbReference type="EMBL" id="GAA0360599.1"/>
    </source>
</evidence>
<dbReference type="InterPro" id="IPR050764">
    <property type="entry name" value="CbbQ/NirQ/NorQ/GpvN"/>
</dbReference>
<evidence type="ECO:0000259" key="1">
    <source>
        <dbReference type="Pfam" id="PF07726"/>
    </source>
</evidence>
<dbReference type="EMBL" id="BAAACW010000068">
    <property type="protein sequence ID" value="GAA0360599.1"/>
    <property type="molecule type" value="Genomic_DNA"/>
</dbReference>
<accession>A0ABP3H2A6</accession>
<gene>
    <name evidence="3" type="ORF">GCM10008932_11500</name>
</gene>
<dbReference type="PANTHER" id="PTHR42759">
    <property type="entry name" value="MOXR FAMILY PROTEIN"/>
    <property type="match status" value="1"/>
</dbReference>
<proteinExistence type="predicted"/>
<dbReference type="PIRSF" id="PIRSF002849">
    <property type="entry name" value="AAA_ATPase_chaperone_MoxR_prd"/>
    <property type="match status" value="1"/>
</dbReference>
<dbReference type="Proteomes" id="UP001501166">
    <property type="component" value="Unassembled WGS sequence"/>
</dbReference>
<dbReference type="CDD" id="cd00009">
    <property type="entry name" value="AAA"/>
    <property type="match status" value="1"/>
</dbReference>
<evidence type="ECO:0000259" key="2">
    <source>
        <dbReference type="Pfam" id="PF17863"/>
    </source>
</evidence>